<accession>A0ABV2LBM1</accession>
<evidence type="ECO:0008006" key="4">
    <source>
        <dbReference type="Google" id="ProtNLM"/>
    </source>
</evidence>
<evidence type="ECO:0000313" key="2">
    <source>
        <dbReference type="EMBL" id="MET3694140.1"/>
    </source>
</evidence>
<dbReference type="Gene3D" id="6.10.280.50">
    <property type="match status" value="1"/>
</dbReference>
<feature type="coiled-coil region" evidence="1">
    <location>
        <begin position="7"/>
        <end position="55"/>
    </location>
</feature>
<sequence>MSLQTHLTQLARKHEALEREIHDATIRPSANDLRIAELKRRKLHLKDEMNRLRTETDALH</sequence>
<dbReference type="Pfam" id="PF04325">
    <property type="entry name" value="DUF465"/>
    <property type="match status" value="1"/>
</dbReference>
<protein>
    <recommendedName>
        <fullName evidence="4">DUF465 domain-containing protein</fullName>
    </recommendedName>
</protein>
<gene>
    <name evidence="2" type="ORF">ABID43_003699</name>
</gene>
<comment type="caution">
    <text evidence="2">The sequence shown here is derived from an EMBL/GenBank/DDBJ whole genome shotgun (WGS) entry which is preliminary data.</text>
</comment>
<proteinExistence type="predicted"/>
<dbReference type="InterPro" id="IPR007420">
    <property type="entry name" value="DUF465"/>
</dbReference>
<organism evidence="2 3">
    <name type="scientific">Methylobacterium goesingense</name>
    <dbReference type="NCBI Taxonomy" id="243690"/>
    <lineage>
        <taxon>Bacteria</taxon>
        <taxon>Pseudomonadati</taxon>
        <taxon>Pseudomonadota</taxon>
        <taxon>Alphaproteobacteria</taxon>
        <taxon>Hyphomicrobiales</taxon>
        <taxon>Methylobacteriaceae</taxon>
        <taxon>Methylobacterium</taxon>
    </lineage>
</organism>
<evidence type="ECO:0000313" key="3">
    <source>
        <dbReference type="Proteomes" id="UP001549145"/>
    </source>
</evidence>
<keyword evidence="1" id="KW-0175">Coiled coil</keyword>
<name>A0ABV2LBM1_9HYPH</name>
<evidence type="ECO:0000256" key="1">
    <source>
        <dbReference type="SAM" id="Coils"/>
    </source>
</evidence>
<dbReference type="InterPro" id="IPR038444">
    <property type="entry name" value="DUF465_sf"/>
</dbReference>
<dbReference type="EMBL" id="JBEPMM010000012">
    <property type="protein sequence ID" value="MET3694140.1"/>
    <property type="molecule type" value="Genomic_DNA"/>
</dbReference>
<reference evidence="2 3" key="1">
    <citation type="submission" date="2024-06" db="EMBL/GenBank/DDBJ databases">
        <title>Genomic Encyclopedia of Type Strains, Phase IV (KMG-IV): sequencing the most valuable type-strain genomes for metagenomic binning, comparative biology and taxonomic classification.</title>
        <authorList>
            <person name="Goeker M."/>
        </authorList>
    </citation>
    <scope>NUCLEOTIDE SEQUENCE [LARGE SCALE GENOMIC DNA]</scope>
    <source>
        <strain evidence="2 3">DSM 21331</strain>
    </source>
</reference>
<keyword evidence="3" id="KW-1185">Reference proteome</keyword>
<dbReference type="RefSeq" id="WP_238281903.1">
    <property type="nucleotide sequence ID" value="NZ_BPQL01000144.1"/>
</dbReference>
<dbReference type="Proteomes" id="UP001549145">
    <property type="component" value="Unassembled WGS sequence"/>
</dbReference>